<accession>A0A191YZ91</accession>
<sequence>MPAKASSLALKASRASRIAAPLAPTGFGFGFGFGYGYGDGYGIAIGIGFAFGFGFRYNSTLTQLTG</sequence>
<reference evidence="1 2" key="1">
    <citation type="journal article" date="2018" name="Syst. Appl. Microbiol.">
        <title>Pseudomonas silesiensis sp. nov. strain A3T isolated from a biological pesticide sewage treatment plant and analysis of the complete genome sequence.</title>
        <authorList>
            <person name="Kaminski M.A."/>
            <person name="Furmanczyk E.M."/>
            <person name="Sobczak A."/>
            <person name="Dziembowski A."/>
            <person name="Lipinski L."/>
        </authorList>
    </citation>
    <scope>NUCLEOTIDE SEQUENCE [LARGE SCALE GENOMIC DNA]</scope>
    <source>
        <strain evidence="1 2">A3</strain>
    </source>
</reference>
<name>A0A191YZ91_9PSED</name>
<dbReference type="AlphaFoldDB" id="A0A191YZ91"/>
<organism evidence="1 2">
    <name type="scientific">Pseudomonas silesiensis</name>
    <dbReference type="NCBI Taxonomy" id="1853130"/>
    <lineage>
        <taxon>Bacteria</taxon>
        <taxon>Pseudomonadati</taxon>
        <taxon>Pseudomonadota</taxon>
        <taxon>Gammaproteobacteria</taxon>
        <taxon>Pseudomonadales</taxon>
        <taxon>Pseudomonadaceae</taxon>
        <taxon>Pseudomonas</taxon>
    </lineage>
</organism>
<dbReference type="RefSeq" id="WP_064679548.1">
    <property type="nucleotide sequence ID" value="NZ_CP014870.1"/>
</dbReference>
<keyword evidence="2" id="KW-1185">Reference proteome</keyword>
<evidence type="ECO:0000313" key="2">
    <source>
        <dbReference type="Proteomes" id="UP000078354"/>
    </source>
</evidence>
<proteinExistence type="predicted"/>
<dbReference type="Proteomes" id="UP000078354">
    <property type="component" value="Chromosome"/>
</dbReference>
<evidence type="ECO:0000313" key="1">
    <source>
        <dbReference type="EMBL" id="ANJ58084.1"/>
    </source>
</evidence>
<dbReference type="EMBL" id="CP014870">
    <property type="protein sequence ID" value="ANJ58084.1"/>
    <property type="molecule type" value="Genomic_DNA"/>
</dbReference>
<dbReference type="KEGG" id="psil:PMA3_24130"/>
<protein>
    <submittedName>
        <fullName evidence="1">Uncharacterized protein</fullName>
    </submittedName>
</protein>
<gene>
    <name evidence="1" type="ORF">PMA3_24130</name>
</gene>